<dbReference type="RefSeq" id="WP_190308743.1">
    <property type="nucleotide sequence ID" value="NZ_JACNYK010000002.1"/>
</dbReference>
<feature type="domain" description="Alpha-L-rhamnosidase C-terminal" evidence="2">
    <location>
        <begin position="730"/>
        <end position="789"/>
    </location>
</feature>
<dbReference type="Pfam" id="PF17389">
    <property type="entry name" value="Bac_rhamnosid6H"/>
    <property type="match status" value="1"/>
</dbReference>
<proteinExistence type="predicted"/>
<evidence type="ECO:0000259" key="1">
    <source>
        <dbReference type="Pfam" id="PF17389"/>
    </source>
</evidence>
<accession>A0ABR7Y2S1</accession>
<dbReference type="InterPro" id="IPR008979">
    <property type="entry name" value="Galactose-bd-like_sf"/>
</dbReference>
<dbReference type="InterPro" id="IPR008928">
    <property type="entry name" value="6-hairpin_glycosidase_sf"/>
</dbReference>
<name>A0ABR7Y2S1_9SPHI</name>
<dbReference type="InterPro" id="IPR012341">
    <property type="entry name" value="6hp_glycosidase-like_sf"/>
</dbReference>
<dbReference type="Proteomes" id="UP000606494">
    <property type="component" value="Unassembled WGS sequence"/>
</dbReference>
<organism evidence="3 4">
    <name type="scientific">Sphingobacterium arenae</name>
    <dbReference type="NCBI Taxonomy" id="1280598"/>
    <lineage>
        <taxon>Bacteria</taxon>
        <taxon>Pseudomonadati</taxon>
        <taxon>Bacteroidota</taxon>
        <taxon>Sphingobacteriia</taxon>
        <taxon>Sphingobacteriales</taxon>
        <taxon>Sphingobacteriaceae</taxon>
        <taxon>Sphingobacterium</taxon>
    </lineage>
</organism>
<protein>
    <submittedName>
        <fullName evidence="3">Glycoside hydrolase</fullName>
    </submittedName>
</protein>
<dbReference type="SUPFAM" id="SSF49785">
    <property type="entry name" value="Galactose-binding domain-like"/>
    <property type="match status" value="1"/>
</dbReference>
<feature type="domain" description="Alpha-L-rhamnosidase six-hairpin glycosidase" evidence="1">
    <location>
        <begin position="398"/>
        <end position="716"/>
    </location>
</feature>
<evidence type="ECO:0000313" key="4">
    <source>
        <dbReference type="Proteomes" id="UP000606494"/>
    </source>
</evidence>
<keyword evidence="4" id="KW-1185">Reference proteome</keyword>
<dbReference type="PANTHER" id="PTHR34987">
    <property type="entry name" value="C, PUTATIVE (AFU_ORTHOLOGUE AFUA_3G02880)-RELATED"/>
    <property type="match status" value="1"/>
</dbReference>
<dbReference type="PANTHER" id="PTHR34987:SF2">
    <property type="entry name" value="B, PUTATIVE (AFU_ORTHOLOGUE AFUA_7G05040)-RELATED"/>
    <property type="match status" value="1"/>
</dbReference>
<dbReference type="SUPFAM" id="SSF48208">
    <property type="entry name" value="Six-hairpin glycosidases"/>
    <property type="match status" value="1"/>
</dbReference>
<dbReference type="InterPro" id="IPR035398">
    <property type="entry name" value="Bac_rhamnosid_C"/>
</dbReference>
<sequence length="809" mass="92284">MSISLRINKLRTLGMAKLIIFFYLILGVCLSSSSQEIAINANLSGQRWPASWIKASDGSVNGYGVYHFRKVFDLTSKPSKFVVHVSADNRYKLYVNEELVSLGPARADIYNWPFETVDIAPYLKKGKNVLAAVVWNYGAHLPVAQMSFYKTGFILQGDSEPEQIANTNTTWKSFVNSSYQPTTTDLQTYYVAGPGDQVNGELYPWKWETGDYDDSLWKEAVAIMVGAGKGAYDYPGWQLVPRQIPQMELTNLRIPALRKAEGINKWSGFPQKKGNYTVPAGSKISLLIDQTYLTTAYFNAEFSKGKGAKIKIKYAESLFEDRKDDKERFQHKGNRNEVEGKVFLGYYDEILPDGGTNRLFTSLWWRTYRYVLLEIETSQEPLILHDVYGEFTAYPFEQVSRFESRQQPELQDILSTGWRTARLCAHETYEDCPYYEQLQYFGDTRIQAMISLYNTRDDRLIKNAIDNGRQSIISDGITMSRYPTSLHQFIPSFSIWWIATVHDYWMYRGDDQFISRQLSATRSILNFYEQYLGEDGSLSKIPYWFFTDWTAGFESGMPPRAADGKSAIQDLHFLYGLQLAAEMEKELGEPALGARYEALAARIALNFKDKYWNEKRNLFADTPLSDSFSQHTNILAILTGLIDGEKARSVLKTLLADESITQASIYFRYYLHMALVKGGLGNNYLEMMDLWHTQLSLGLTTWAEQPEPSRSDCHAWGSSPNIEVFRTVLGIKSDAPGFKKIRIQPHLGNLREVKGSIPHPLGDVVVNYQVNDTDFLAVIDLPMKTTGILQWRGKEFILKPGLQQIKITH</sequence>
<gene>
    <name evidence="3" type="ORF">H8B17_08365</name>
</gene>
<dbReference type="Pfam" id="PF17390">
    <property type="entry name" value="Bac_rhamnosid_C"/>
    <property type="match status" value="1"/>
</dbReference>
<evidence type="ECO:0000259" key="2">
    <source>
        <dbReference type="Pfam" id="PF17390"/>
    </source>
</evidence>
<reference evidence="3 4" key="1">
    <citation type="submission" date="2020-08" db="EMBL/GenBank/DDBJ databases">
        <title>Sphingobacterium sp. DN00404 isolated from aquaculture water.</title>
        <authorList>
            <person name="Zhang M."/>
        </authorList>
    </citation>
    <scope>NUCLEOTIDE SEQUENCE [LARGE SCALE GENOMIC DNA]</scope>
    <source>
        <strain evidence="3 4">KCTC 32294</strain>
    </source>
</reference>
<dbReference type="Gene3D" id="1.50.10.10">
    <property type="match status" value="1"/>
</dbReference>
<dbReference type="Gene3D" id="2.60.420.10">
    <property type="entry name" value="Maltose phosphorylase, domain 3"/>
    <property type="match status" value="1"/>
</dbReference>
<dbReference type="GO" id="GO:0016787">
    <property type="term" value="F:hydrolase activity"/>
    <property type="evidence" value="ECO:0007669"/>
    <property type="project" value="UniProtKB-KW"/>
</dbReference>
<dbReference type="EMBL" id="JACNYK010000002">
    <property type="protein sequence ID" value="MBD1425591.1"/>
    <property type="molecule type" value="Genomic_DNA"/>
</dbReference>
<keyword evidence="3" id="KW-0378">Hydrolase</keyword>
<dbReference type="Gene3D" id="2.60.120.260">
    <property type="entry name" value="Galactose-binding domain-like"/>
    <property type="match status" value="1"/>
</dbReference>
<dbReference type="InterPro" id="IPR035396">
    <property type="entry name" value="Bac_rhamnosid6H"/>
</dbReference>
<comment type="caution">
    <text evidence="3">The sequence shown here is derived from an EMBL/GenBank/DDBJ whole genome shotgun (WGS) entry which is preliminary data.</text>
</comment>
<evidence type="ECO:0000313" key="3">
    <source>
        <dbReference type="EMBL" id="MBD1425591.1"/>
    </source>
</evidence>